<feature type="transmembrane region" description="Helical" evidence="1">
    <location>
        <begin position="30"/>
        <end position="49"/>
    </location>
</feature>
<keyword evidence="3" id="KW-1185">Reference proteome</keyword>
<sequence length="98" mass="11883">MLKKLKEKFSEEITQWSWIFDKSLFETLSIFFHQLLGVTTFVTHCYIFYRSKFFSFINFFLELFELFEQNFTMLLAMPLKYIQKDVAPKAKDERLAKA</sequence>
<keyword evidence="1" id="KW-0472">Membrane</keyword>
<evidence type="ECO:0000313" key="2">
    <source>
        <dbReference type="EMBL" id="RNA43255.1"/>
    </source>
</evidence>
<evidence type="ECO:0000256" key="1">
    <source>
        <dbReference type="SAM" id="Phobius"/>
    </source>
</evidence>
<reference evidence="2 3" key="1">
    <citation type="journal article" date="2018" name="Sci. Rep.">
        <title>Genomic signatures of local adaptation to the degree of environmental predictability in rotifers.</title>
        <authorList>
            <person name="Franch-Gras L."/>
            <person name="Hahn C."/>
            <person name="Garcia-Roger E.M."/>
            <person name="Carmona M.J."/>
            <person name="Serra M."/>
            <person name="Gomez A."/>
        </authorList>
    </citation>
    <scope>NUCLEOTIDE SEQUENCE [LARGE SCALE GENOMIC DNA]</scope>
    <source>
        <strain evidence="2">HYR1</strain>
    </source>
</reference>
<gene>
    <name evidence="2" type="ORF">BpHYR1_024755</name>
</gene>
<dbReference type="EMBL" id="REGN01000246">
    <property type="protein sequence ID" value="RNA43255.1"/>
    <property type="molecule type" value="Genomic_DNA"/>
</dbReference>
<keyword evidence="1" id="KW-1133">Transmembrane helix</keyword>
<dbReference type="Proteomes" id="UP000276133">
    <property type="component" value="Unassembled WGS sequence"/>
</dbReference>
<proteinExistence type="predicted"/>
<name>A0A3M7T5M7_BRAPC</name>
<dbReference type="AlphaFoldDB" id="A0A3M7T5M7"/>
<accession>A0A3M7T5M7</accession>
<evidence type="ECO:0000313" key="3">
    <source>
        <dbReference type="Proteomes" id="UP000276133"/>
    </source>
</evidence>
<keyword evidence="1" id="KW-0812">Transmembrane</keyword>
<protein>
    <submittedName>
        <fullName evidence="2">Uncharacterized protein</fullName>
    </submittedName>
</protein>
<organism evidence="2 3">
    <name type="scientific">Brachionus plicatilis</name>
    <name type="common">Marine rotifer</name>
    <name type="synonym">Brachionus muelleri</name>
    <dbReference type="NCBI Taxonomy" id="10195"/>
    <lineage>
        <taxon>Eukaryota</taxon>
        <taxon>Metazoa</taxon>
        <taxon>Spiralia</taxon>
        <taxon>Gnathifera</taxon>
        <taxon>Rotifera</taxon>
        <taxon>Eurotatoria</taxon>
        <taxon>Monogononta</taxon>
        <taxon>Pseudotrocha</taxon>
        <taxon>Ploima</taxon>
        <taxon>Brachionidae</taxon>
        <taxon>Brachionus</taxon>
    </lineage>
</organism>
<comment type="caution">
    <text evidence="2">The sequence shown here is derived from an EMBL/GenBank/DDBJ whole genome shotgun (WGS) entry which is preliminary data.</text>
</comment>